<dbReference type="Pfam" id="PF13192">
    <property type="entry name" value="Thioredoxin_3"/>
    <property type="match status" value="1"/>
</dbReference>
<keyword evidence="2" id="KW-0676">Redox-active center</keyword>
<evidence type="ECO:0000256" key="2">
    <source>
        <dbReference type="PIRSR" id="PIRSR037031-51"/>
    </source>
</evidence>
<name>A0A1Y1QSL6_9GAMM</name>
<dbReference type="PIRSF" id="PIRSF037031">
    <property type="entry name" value="Redox_disulphide_2"/>
    <property type="match status" value="1"/>
</dbReference>
<organism evidence="4 5">
    <name type="scientific">Thiothrix lacustris</name>
    <dbReference type="NCBI Taxonomy" id="525917"/>
    <lineage>
        <taxon>Bacteria</taxon>
        <taxon>Pseudomonadati</taxon>
        <taxon>Pseudomonadota</taxon>
        <taxon>Gammaproteobacteria</taxon>
        <taxon>Thiotrichales</taxon>
        <taxon>Thiotrichaceae</taxon>
        <taxon>Thiothrix</taxon>
    </lineage>
</organism>
<feature type="active site" description="Nucleophile" evidence="1">
    <location>
        <position position="10"/>
    </location>
</feature>
<dbReference type="InterPro" id="IPR012336">
    <property type="entry name" value="Thioredoxin-like_fold"/>
</dbReference>
<comment type="caution">
    <text evidence="4">The sequence shown here is derived from an EMBL/GenBank/DDBJ whole genome shotgun (WGS) entry which is preliminary data.</text>
</comment>
<evidence type="ECO:0000256" key="1">
    <source>
        <dbReference type="PIRSR" id="PIRSR037031-50"/>
    </source>
</evidence>
<dbReference type="InterPro" id="IPR036249">
    <property type="entry name" value="Thioredoxin-like_sf"/>
</dbReference>
<dbReference type="EMBL" id="MTEJ01000057">
    <property type="protein sequence ID" value="OQX12859.1"/>
    <property type="molecule type" value="Genomic_DNA"/>
</dbReference>
<keyword evidence="2" id="KW-1015">Disulfide bond</keyword>
<dbReference type="PANTHER" id="PTHR36450:SF1">
    <property type="entry name" value="THIOREDOXIN"/>
    <property type="match status" value="1"/>
</dbReference>
<sequence length="93" mass="9610">MQIKVLGTGCANCKTTFKLIEDMAKEKGVAVELEKVEDLPSIMGYGVMSTPGVVVDGKVVHAGGIPSKASIECWLLGETTTNAGNCCSGGKCC</sequence>
<gene>
    <name evidence="4" type="ORF">BWK73_13795</name>
</gene>
<proteinExistence type="predicted"/>
<dbReference type="AlphaFoldDB" id="A0A1Y1QSL6"/>
<dbReference type="NCBIfam" id="TIGR00412">
    <property type="entry name" value="redox_disulf_2"/>
    <property type="match status" value="1"/>
</dbReference>
<evidence type="ECO:0000313" key="4">
    <source>
        <dbReference type="EMBL" id="OQX12859.1"/>
    </source>
</evidence>
<dbReference type="PANTHER" id="PTHR36450">
    <property type="entry name" value="THIOREDOXIN"/>
    <property type="match status" value="1"/>
</dbReference>
<evidence type="ECO:0000313" key="5">
    <source>
        <dbReference type="Proteomes" id="UP000192491"/>
    </source>
</evidence>
<protein>
    <submittedName>
        <fullName evidence="4">Thioredoxin family protein</fullName>
    </submittedName>
</protein>
<reference evidence="4 5" key="1">
    <citation type="submission" date="2017-01" db="EMBL/GenBank/DDBJ databases">
        <title>Novel large sulfur bacteria in the metagenomes of groundwater-fed chemosynthetic microbial mats in the Lake Huron basin.</title>
        <authorList>
            <person name="Sharrar A.M."/>
            <person name="Flood B.E."/>
            <person name="Bailey J.V."/>
            <person name="Jones D.S."/>
            <person name="Biddanda B."/>
            <person name="Ruberg S.A."/>
            <person name="Marcus D.N."/>
            <person name="Dick G.J."/>
        </authorList>
    </citation>
    <scope>NUCLEOTIDE SEQUENCE [LARGE SCALE GENOMIC DNA]</scope>
    <source>
        <strain evidence="4">A8</strain>
    </source>
</reference>
<dbReference type="InterPro" id="IPR005243">
    <property type="entry name" value="THIRX-like_proc"/>
</dbReference>
<feature type="disulfide bond" description="Redox-active" evidence="2">
    <location>
        <begin position="10"/>
        <end position="13"/>
    </location>
</feature>
<feature type="domain" description="Thioredoxin-like fold" evidence="3">
    <location>
        <begin position="1"/>
        <end position="75"/>
    </location>
</feature>
<dbReference type="Proteomes" id="UP000192491">
    <property type="component" value="Unassembled WGS sequence"/>
</dbReference>
<dbReference type="SUPFAM" id="SSF52833">
    <property type="entry name" value="Thioredoxin-like"/>
    <property type="match status" value="1"/>
</dbReference>
<evidence type="ECO:0000259" key="3">
    <source>
        <dbReference type="Pfam" id="PF13192"/>
    </source>
</evidence>
<dbReference type="Gene3D" id="3.40.30.10">
    <property type="entry name" value="Glutaredoxin"/>
    <property type="match status" value="1"/>
</dbReference>
<feature type="active site" description="Nucleophile" evidence="1">
    <location>
        <position position="13"/>
    </location>
</feature>
<accession>A0A1Y1QSL6</accession>